<comment type="caution">
    <text evidence="2">The sequence shown here is derived from an EMBL/GenBank/DDBJ whole genome shotgun (WGS) entry which is preliminary data.</text>
</comment>
<proteinExistence type="predicted"/>
<keyword evidence="3" id="KW-1185">Reference proteome</keyword>
<evidence type="ECO:0000313" key="2">
    <source>
        <dbReference type="EMBL" id="MFD1068244.1"/>
    </source>
</evidence>
<name>A0ABW3NLB8_9BACI</name>
<dbReference type="Proteomes" id="UP001597041">
    <property type="component" value="Unassembled WGS sequence"/>
</dbReference>
<evidence type="ECO:0000313" key="3">
    <source>
        <dbReference type="Proteomes" id="UP001597041"/>
    </source>
</evidence>
<organism evidence="2 3">
    <name type="scientific">Oceanobacillus locisalsi</name>
    <dbReference type="NCBI Taxonomy" id="546107"/>
    <lineage>
        <taxon>Bacteria</taxon>
        <taxon>Bacillati</taxon>
        <taxon>Bacillota</taxon>
        <taxon>Bacilli</taxon>
        <taxon>Bacillales</taxon>
        <taxon>Bacillaceae</taxon>
        <taxon>Oceanobacillus</taxon>
    </lineage>
</organism>
<dbReference type="PROSITE" id="PS51257">
    <property type="entry name" value="PROKAR_LIPOPROTEIN"/>
    <property type="match status" value="1"/>
</dbReference>
<keyword evidence="1" id="KW-0175">Coiled coil</keyword>
<gene>
    <name evidence="2" type="ORF">ACFQ19_19820</name>
</gene>
<reference evidence="3" key="1">
    <citation type="journal article" date="2019" name="Int. J. Syst. Evol. Microbiol.">
        <title>The Global Catalogue of Microorganisms (GCM) 10K type strain sequencing project: providing services to taxonomists for standard genome sequencing and annotation.</title>
        <authorList>
            <consortium name="The Broad Institute Genomics Platform"/>
            <consortium name="The Broad Institute Genome Sequencing Center for Infectious Disease"/>
            <person name="Wu L."/>
            <person name="Ma J."/>
        </authorList>
    </citation>
    <scope>NUCLEOTIDE SEQUENCE [LARGE SCALE GENOMIC DNA]</scope>
    <source>
        <strain evidence="3">CCUG 56608</strain>
    </source>
</reference>
<accession>A0ABW3NLB8</accession>
<feature type="coiled-coil region" evidence="1">
    <location>
        <begin position="42"/>
        <end position="69"/>
    </location>
</feature>
<evidence type="ECO:0000256" key="1">
    <source>
        <dbReference type="SAM" id="Coils"/>
    </source>
</evidence>
<protein>
    <submittedName>
        <fullName evidence="2">Uncharacterized protein</fullName>
    </submittedName>
</protein>
<dbReference type="EMBL" id="JBHTKK010000044">
    <property type="protein sequence ID" value="MFD1068244.1"/>
    <property type="molecule type" value="Genomic_DNA"/>
</dbReference>
<dbReference type="RefSeq" id="WP_379594555.1">
    <property type="nucleotide sequence ID" value="NZ_JBHTKK010000044.1"/>
</dbReference>
<sequence length="93" mass="10707">MKKIITPIFIVIIALLLVSCEDRDEVADEIVNYYNEEWVPINDMKEKRMRNLLSEQERLESENKKEEAATLVKEEMVPIADKSFGASEGCGCR</sequence>